<sequence>MSLPLAMAKAFLGGAGGFIALRTISNQLARETVQRGAQGVQRASHVAERSHHHPLGLAMDENEHMIMSDIVGWRS</sequence>
<accession>A0A167JET0</accession>
<dbReference type="Proteomes" id="UP000076738">
    <property type="component" value="Unassembled WGS sequence"/>
</dbReference>
<evidence type="ECO:0000313" key="1">
    <source>
        <dbReference type="EMBL" id="KZO93517.1"/>
    </source>
</evidence>
<dbReference type="AlphaFoldDB" id="A0A167JET0"/>
<organism evidence="1 2">
    <name type="scientific">Calocera viscosa (strain TUFC12733)</name>
    <dbReference type="NCBI Taxonomy" id="1330018"/>
    <lineage>
        <taxon>Eukaryota</taxon>
        <taxon>Fungi</taxon>
        <taxon>Dikarya</taxon>
        <taxon>Basidiomycota</taxon>
        <taxon>Agaricomycotina</taxon>
        <taxon>Dacrymycetes</taxon>
        <taxon>Dacrymycetales</taxon>
        <taxon>Dacrymycetaceae</taxon>
        <taxon>Calocera</taxon>
    </lineage>
</organism>
<protein>
    <submittedName>
        <fullName evidence="1">Uncharacterized protein</fullName>
    </submittedName>
</protein>
<proteinExistence type="predicted"/>
<gene>
    <name evidence="1" type="ORF">CALVIDRAFT_539973</name>
</gene>
<reference evidence="1 2" key="1">
    <citation type="journal article" date="2016" name="Mol. Biol. Evol.">
        <title>Comparative Genomics of Early-Diverging Mushroom-Forming Fungi Provides Insights into the Origins of Lignocellulose Decay Capabilities.</title>
        <authorList>
            <person name="Nagy L.G."/>
            <person name="Riley R."/>
            <person name="Tritt A."/>
            <person name="Adam C."/>
            <person name="Daum C."/>
            <person name="Floudas D."/>
            <person name="Sun H."/>
            <person name="Yadav J.S."/>
            <person name="Pangilinan J."/>
            <person name="Larsson K.H."/>
            <person name="Matsuura K."/>
            <person name="Barry K."/>
            <person name="Labutti K."/>
            <person name="Kuo R."/>
            <person name="Ohm R.A."/>
            <person name="Bhattacharya S.S."/>
            <person name="Shirouzu T."/>
            <person name="Yoshinaga Y."/>
            <person name="Martin F.M."/>
            <person name="Grigoriev I.V."/>
            <person name="Hibbett D.S."/>
        </authorList>
    </citation>
    <scope>NUCLEOTIDE SEQUENCE [LARGE SCALE GENOMIC DNA]</scope>
    <source>
        <strain evidence="1 2">TUFC12733</strain>
    </source>
</reference>
<keyword evidence="2" id="KW-1185">Reference proteome</keyword>
<name>A0A167JET0_CALVF</name>
<dbReference type="EMBL" id="KV417301">
    <property type="protein sequence ID" value="KZO93517.1"/>
    <property type="molecule type" value="Genomic_DNA"/>
</dbReference>
<evidence type="ECO:0000313" key="2">
    <source>
        <dbReference type="Proteomes" id="UP000076738"/>
    </source>
</evidence>